<organism evidence="4 5">
    <name type="scientific">Denticeps clupeoides</name>
    <name type="common">denticle herring</name>
    <dbReference type="NCBI Taxonomy" id="299321"/>
    <lineage>
        <taxon>Eukaryota</taxon>
        <taxon>Metazoa</taxon>
        <taxon>Chordata</taxon>
        <taxon>Craniata</taxon>
        <taxon>Vertebrata</taxon>
        <taxon>Euteleostomi</taxon>
        <taxon>Actinopterygii</taxon>
        <taxon>Neopterygii</taxon>
        <taxon>Teleostei</taxon>
        <taxon>Clupei</taxon>
        <taxon>Clupeiformes</taxon>
        <taxon>Denticipitoidei</taxon>
        <taxon>Denticipitidae</taxon>
        <taxon>Denticeps</taxon>
    </lineage>
</organism>
<dbReference type="Gene3D" id="3.30.870.10">
    <property type="entry name" value="Endonuclease Chain A"/>
    <property type="match status" value="1"/>
</dbReference>
<dbReference type="AlphaFoldDB" id="A0AAY4CA12"/>
<evidence type="ECO:0000313" key="5">
    <source>
        <dbReference type="Proteomes" id="UP000694580"/>
    </source>
</evidence>
<feature type="compositionally biased region" description="Basic and acidic residues" evidence="2">
    <location>
        <begin position="414"/>
        <end position="428"/>
    </location>
</feature>
<name>A0AAY4CA12_9TELE</name>
<feature type="region of interest" description="Disordered" evidence="2">
    <location>
        <begin position="344"/>
        <end position="392"/>
    </location>
</feature>
<evidence type="ECO:0000256" key="1">
    <source>
        <dbReference type="ARBA" id="ARBA00006937"/>
    </source>
</evidence>
<dbReference type="GeneTree" id="ENSGT00940000164021"/>
<feature type="region of interest" description="Disordered" evidence="2">
    <location>
        <begin position="68"/>
        <end position="95"/>
    </location>
</feature>
<dbReference type="PANTHER" id="PTHR16181:SF29">
    <property type="entry name" value="PROTEIN FAM83A-RELATED"/>
    <property type="match status" value="1"/>
</dbReference>
<dbReference type="GO" id="GO:0007165">
    <property type="term" value="P:signal transduction"/>
    <property type="evidence" value="ECO:0007669"/>
    <property type="project" value="TreeGrafter"/>
</dbReference>
<dbReference type="SUPFAM" id="SSF56024">
    <property type="entry name" value="Phospholipase D/nuclease"/>
    <property type="match status" value="1"/>
</dbReference>
<dbReference type="Proteomes" id="UP000694580">
    <property type="component" value="Chromosome 12"/>
</dbReference>
<protein>
    <recommendedName>
        <fullName evidence="3">Scaffolding anchor of CK1 domain-containing protein</fullName>
    </recommendedName>
</protein>
<dbReference type="GeneID" id="114800885"/>
<dbReference type="InterPro" id="IPR012461">
    <property type="entry name" value="SACK1"/>
</dbReference>
<accession>A0AAY4CA12</accession>
<dbReference type="InterPro" id="IPR050944">
    <property type="entry name" value="FAM83"/>
</dbReference>
<comment type="similarity">
    <text evidence="1">Belongs to the FAM83 family.</text>
</comment>
<reference evidence="4" key="3">
    <citation type="submission" date="2025-09" db="UniProtKB">
        <authorList>
            <consortium name="Ensembl"/>
        </authorList>
    </citation>
    <scope>IDENTIFICATION</scope>
</reference>
<feature type="domain" description="Scaffolding anchor of CK1" evidence="3">
    <location>
        <begin position="17"/>
        <end position="280"/>
    </location>
</feature>
<evidence type="ECO:0000259" key="3">
    <source>
        <dbReference type="Pfam" id="PF07894"/>
    </source>
</evidence>
<feature type="compositionally biased region" description="Basic and acidic residues" evidence="2">
    <location>
        <begin position="349"/>
        <end position="361"/>
    </location>
</feature>
<evidence type="ECO:0000313" key="4">
    <source>
        <dbReference type="Ensembl" id="ENSDCDP00010029426.1"/>
    </source>
</evidence>
<dbReference type="PANTHER" id="PTHR16181">
    <property type="entry name" value="PROTEIN FAM83A-RELATED"/>
    <property type="match status" value="1"/>
</dbReference>
<gene>
    <name evidence="4" type="primary">FAM83E</name>
</gene>
<feature type="region of interest" description="Disordered" evidence="2">
    <location>
        <begin position="412"/>
        <end position="469"/>
    </location>
</feature>
<dbReference type="RefSeq" id="XP_028854577.1">
    <property type="nucleotide sequence ID" value="XM_028998744.1"/>
</dbReference>
<evidence type="ECO:0000256" key="2">
    <source>
        <dbReference type="SAM" id="MobiDB-lite"/>
    </source>
</evidence>
<keyword evidence="5" id="KW-1185">Reference proteome</keyword>
<sequence>MTNSQEQSLNEHVVFVPVPESSPEFYYCEAERCALESLLSEGPSAFYGHFSTEHPPFLSPEEVSQLSSWTEDCRSGDHAEVPGDEDAEPGSSSLSDCYFPTFSDTPVPPLELGWPEKSSWVSVGQANVYTNPPVEQAPHIREVVRRLLQGAKQLIAIVTDRLTDSAVIDDLHKAASYGVPVYIILNQRTAELDFTLTQLRHPNIKVRLLNGRTFCSREGKTVVGEIKENFVLVDLEEVMLGNYSLTWTDAHLHRQLVTVMSGAVVESFDREFRTLYAASLPIPDTWKSSTPAVKPKKVLASHARSRYELTEWIASPPPPPMDSFIDWEALGVQQSNPLVNHSENLLGDETPHIEPASKEFHSQPPSELQEHVKSRNNTNLHTSSPWSHNLHTPFRIPHRQFVPLKTENEWQDTTNHHEREGTSPREEPNTWSPSNREYSIGRDTIFEDENPEASKPGNRSQTKSNSKKPLILRVPQFESCCSLDDILKKTQSPVRNGRPQSSELSRSMVDLSITNTDQNLFLQSSCYDGLPQTPALALMKKRNDDIKASFLRPPKSFLSPSRPRSSSFHLKRDWGLSLKHQSNTDK</sequence>
<dbReference type="Pfam" id="PF07894">
    <property type="entry name" value="SACK1"/>
    <property type="match status" value="1"/>
</dbReference>
<dbReference type="Ensembl" id="ENSDCDT00010036378.1">
    <property type="protein sequence ID" value="ENSDCDP00010029426.1"/>
    <property type="gene ID" value="ENSDCDG00010018650.1"/>
</dbReference>
<reference evidence="4" key="2">
    <citation type="submission" date="2025-08" db="UniProtKB">
        <authorList>
            <consortium name="Ensembl"/>
        </authorList>
    </citation>
    <scope>IDENTIFICATION</scope>
</reference>
<feature type="compositionally biased region" description="Polar residues" evidence="2">
    <location>
        <begin position="375"/>
        <end position="390"/>
    </location>
</feature>
<proteinExistence type="inferred from homology"/>
<reference evidence="4 5" key="1">
    <citation type="submission" date="2020-06" db="EMBL/GenBank/DDBJ databases">
        <authorList>
            <consortium name="Wellcome Sanger Institute Data Sharing"/>
        </authorList>
    </citation>
    <scope>NUCLEOTIDE SEQUENCE [LARGE SCALE GENOMIC DNA]</scope>
</reference>
<dbReference type="GO" id="GO:0019901">
    <property type="term" value="F:protein kinase binding"/>
    <property type="evidence" value="ECO:0007669"/>
    <property type="project" value="TreeGrafter"/>
</dbReference>
<feature type="compositionally biased region" description="Basic and acidic residues" evidence="2">
    <location>
        <begin position="71"/>
        <end position="81"/>
    </location>
</feature>